<evidence type="ECO:0000256" key="2">
    <source>
        <dbReference type="ARBA" id="ARBA00022884"/>
    </source>
</evidence>
<keyword evidence="3" id="KW-0969">Cilium</keyword>
<evidence type="ECO:0000313" key="3">
    <source>
        <dbReference type="EMBL" id="PZQ48482.1"/>
    </source>
</evidence>
<keyword evidence="2" id="KW-0694">RNA-binding</keyword>
<dbReference type="EMBL" id="QFQB01000005">
    <property type="protein sequence ID" value="PZQ48482.1"/>
    <property type="molecule type" value="Genomic_DNA"/>
</dbReference>
<organism evidence="3 4">
    <name type="scientific">Micavibrio aeruginosavorus</name>
    <dbReference type="NCBI Taxonomy" id="349221"/>
    <lineage>
        <taxon>Bacteria</taxon>
        <taxon>Pseudomonadati</taxon>
        <taxon>Bdellovibrionota</taxon>
        <taxon>Bdellovibrionia</taxon>
        <taxon>Bdellovibrionales</taxon>
        <taxon>Pseudobdellovibrionaceae</taxon>
        <taxon>Micavibrio</taxon>
    </lineage>
</organism>
<name>A0A2W5N4U4_9BACT</name>
<accession>A0A2W5N4U4</accession>
<proteinExistence type="predicted"/>
<dbReference type="GO" id="GO:1902209">
    <property type="term" value="P:negative regulation of bacterial-type flagellum assembly"/>
    <property type="evidence" value="ECO:0007669"/>
    <property type="project" value="InterPro"/>
</dbReference>
<dbReference type="InterPro" id="IPR009967">
    <property type="entry name" value="Flagellum_FlbT"/>
</dbReference>
<dbReference type="Pfam" id="PF07378">
    <property type="entry name" value="FlbT"/>
    <property type="match status" value="1"/>
</dbReference>
<sequence>MALVIDLKPGEKILIGTAVITNDAQRTRLHISGDAPILREKDVMREEEADTPCKKVYFLVQCMYMSPTPGEYHKKYFDLIKDVQSASPRTAFFFLAINEKIIEGSYYKAMREARELVKFEEELIGYAVGKTQPAA</sequence>
<evidence type="ECO:0000313" key="4">
    <source>
        <dbReference type="Proteomes" id="UP000249417"/>
    </source>
</evidence>
<comment type="caution">
    <text evidence="3">The sequence shown here is derived from an EMBL/GenBank/DDBJ whole genome shotgun (WGS) entry which is preliminary data.</text>
</comment>
<protein>
    <submittedName>
        <fullName evidence="3">Flagellar biosynthesis repressor FlbT</fullName>
    </submittedName>
</protein>
<dbReference type="GO" id="GO:0006402">
    <property type="term" value="P:mRNA catabolic process"/>
    <property type="evidence" value="ECO:0007669"/>
    <property type="project" value="InterPro"/>
</dbReference>
<dbReference type="Proteomes" id="UP000249417">
    <property type="component" value="Unassembled WGS sequence"/>
</dbReference>
<keyword evidence="3" id="KW-0282">Flagellum</keyword>
<keyword evidence="3" id="KW-0966">Cell projection</keyword>
<keyword evidence="1" id="KW-1005">Bacterial flagellum biogenesis</keyword>
<evidence type="ECO:0000256" key="1">
    <source>
        <dbReference type="ARBA" id="ARBA00022795"/>
    </source>
</evidence>
<reference evidence="3 4" key="1">
    <citation type="submission" date="2017-08" db="EMBL/GenBank/DDBJ databases">
        <title>Infants hospitalized years apart are colonized by the same room-sourced microbial strains.</title>
        <authorList>
            <person name="Brooks B."/>
            <person name="Olm M.R."/>
            <person name="Firek B.A."/>
            <person name="Baker R."/>
            <person name="Thomas B.C."/>
            <person name="Morowitz M.J."/>
            <person name="Banfield J.F."/>
        </authorList>
    </citation>
    <scope>NUCLEOTIDE SEQUENCE [LARGE SCALE GENOMIC DNA]</scope>
    <source>
        <strain evidence="3">S2_005_002_R2_29</strain>
    </source>
</reference>
<dbReference type="GO" id="GO:0048027">
    <property type="term" value="F:mRNA 5'-UTR binding"/>
    <property type="evidence" value="ECO:0007669"/>
    <property type="project" value="InterPro"/>
</dbReference>
<dbReference type="AlphaFoldDB" id="A0A2W5N4U4"/>
<gene>
    <name evidence="3" type="primary">flbT</name>
    <name evidence="3" type="ORF">DI551_01655</name>
</gene>